<organism evidence="1 2">
    <name type="scientific">Sphingomonas panacisoli</name>
    <dbReference type="NCBI Taxonomy" id="1813879"/>
    <lineage>
        <taxon>Bacteria</taxon>
        <taxon>Pseudomonadati</taxon>
        <taxon>Pseudomonadota</taxon>
        <taxon>Alphaproteobacteria</taxon>
        <taxon>Sphingomonadales</taxon>
        <taxon>Sphingomonadaceae</taxon>
        <taxon>Sphingomonas</taxon>
    </lineage>
</organism>
<dbReference type="Gene3D" id="2.60.40.1190">
    <property type="match status" value="1"/>
</dbReference>
<dbReference type="RefSeq" id="WP_146570464.1">
    <property type="nucleotide sequence ID" value="NZ_CP042306.1"/>
</dbReference>
<sequence>MADYSLIPHPDAPPEGVTAVSVRLDPVNGRQSEYFVEFRIAHDGSLLLPPMLEPARADELWKTTCCEVFVMPDGGSDYIEFNLSPSFRWAAYGFDGYRSGMHNVDLAFDPEIEITPDTPGWFWLAAELDLSSLASLNAKMNLTAVIEETDGTKSFWALAHAIEVPDFHNADCFTASLPAPAAS</sequence>
<evidence type="ECO:0000313" key="1">
    <source>
        <dbReference type="EMBL" id="QDZ07234.1"/>
    </source>
</evidence>
<gene>
    <name evidence="1" type="ORF">FPZ24_06855</name>
</gene>
<proteinExistence type="predicted"/>
<dbReference type="KEGG" id="spai:FPZ24_06855"/>
<dbReference type="AlphaFoldDB" id="A0A5B8LHZ0"/>
<evidence type="ECO:0000313" key="2">
    <source>
        <dbReference type="Proteomes" id="UP000315673"/>
    </source>
</evidence>
<dbReference type="Proteomes" id="UP000315673">
    <property type="component" value="Chromosome"/>
</dbReference>
<dbReference type="CDD" id="cd09627">
    <property type="entry name" value="DOMON_murB_like"/>
    <property type="match status" value="1"/>
</dbReference>
<dbReference type="EMBL" id="CP042306">
    <property type="protein sequence ID" value="QDZ07234.1"/>
    <property type="molecule type" value="Genomic_DNA"/>
</dbReference>
<protein>
    <submittedName>
        <fullName evidence="1">DOMON-like domain-containing protein</fullName>
    </submittedName>
</protein>
<reference evidence="1 2" key="1">
    <citation type="submission" date="2019-07" db="EMBL/GenBank/DDBJ databases">
        <title>Full genome sequence of Sphingomonas sp. 4R-6-7(HKS19).</title>
        <authorList>
            <person name="Im W.-T."/>
        </authorList>
    </citation>
    <scope>NUCLEOTIDE SEQUENCE [LARGE SCALE GENOMIC DNA]</scope>
    <source>
        <strain evidence="1 2">HKS19</strain>
    </source>
</reference>
<name>A0A5B8LHZ0_9SPHN</name>
<dbReference type="OrthoDB" id="190583at2"/>
<keyword evidence="2" id="KW-1185">Reference proteome</keyword>
<accession>A0A5B8LHZ0</accession>